<evidence type="ECO:0000313" key="3">
    <source>
        <dbReference type="Proteomes" id="UP000031575"/>
    </source>
</evidence>
<evidence type="ECO:0000313" key="2">
    <source>
        <dbReference type="EMBL" id="KIH87737.1"/>
    </source>
</evidence>
<proteinExistence type="predicted"/>
<feature type="chain" id="PRO_5002162673" evidence="1">
    <location>
        <begin position="21"/>
        <end position="70"/>
    </location>
</feature>
<protein>
    <submittedName>
        <fullName evidence="2">Uncharacterized protein</fullName>
    </submittedName>
</protein>
<dbReference type="RefSeq" id="XP_040615747.1">
    <property type="nucleotide sequence ID" value="XM_040767086.1"/>
</dbReference>
<dbReference type="EMBL" id="AWTV01000010">
    <property type="protein sequence ID" value="KIH87737.1"/>
    <property type="molecule type" value="Genomic_DNA"/>
</dbReference>
<keyword evidence="3" id="KW-1185">Reference proteome</keyword>
<dbReference type="OrthoDB" id="10336574at2759"/>
<dbReference type="HOGENOM" id="CLU_2759470_0_0_1"/>
<reference evidence="2 3" key="1">
    <citation type="journal article" date="2014" name="BMC Genomics">
        <title>Comparative genomics of the major fungal agents of human and animal Sporotrichosis: Sporothrix schenckii and Sporothrix brasiliensis.</title>
        <authorList>
            <person name="Teixeira M.M."/>
            <person name="de Almeida L.G."/>
            <person name="Kubitschek-Barreira P."/>
            <person name="Alves F.L."/>
            <person name="Kioshima E.S."/>
            <person name="Abadio A.K."/>
            <person name="Fernandes L."/>
            <person name="Derengowski L.S."/>
            <person name="Ferreira K.S."/>
            <person name="Souza R.C."/>
            <person name="Ruiz J.C."/>
            <person name="de Andrade N.C."/>
            <person name="Paes H.C."/>
            <person name="Nicola A.M."/>
            <person name="Albuquerque P."/>
            <person name="Gerber A.L."/>
            <person name="Martins V.P."/>
            <person name="Peconick L.D."/>
            <person name="Neto A.V."/>
            <person name="Chaucanez C.B."/>
            <person name="Silva P.A."/>
            <person name="Cunha O.L."/>
            <person name="de Oliveira F.F."/>
            <person name="dos Santos T.C."/>
            <person name="Barros A.L."/>
            <person name="Soares M.A."/>
            <person name="de Oliveira L.M."/>
            <person name="Marini M.M."/>
            <person name="Villalobos-Duno H."/>
            <person name="Cunha M.M."/>
            <person name="de Hoog S."/>
            <person name="da Silveira J.F."/>
            <person name="Henrissat B."/>
            <person name="Nino-Vega G.A."/>
            <person name="Cisalpino P.S."/>
            <person name="Mora-Montes H.M."/>
            <person name="Almeida S.R."/>
            <person name="Stajich J.E."/>
            <person name="Lopes-Bezerra L.M."/>
            <person name="Vasconcelos A.T."/>
            <person name="Felipe M.S."/>
        </authorList>
    </citation>
    <scope>NUCLEOTIDE SEQUENCE [LARGE SCALE GENOMIC DNA]</scope>
    <source>
        <strain evidence="2 3">5110</strain>
    </source>
</reference>
<dbReference type="Proteomes" id="UP000031575">
    <property type="component" value="Unassembled WGS sequence"/>
</dbReference>
<feature type="signal peptide" evidence="1">
    <location>
        <begin position="1"/>
        <end position="20"/>
    </location>
</feature>
<dbReference type="GeneID" id="63682007"/>
<accession>A0A0C2IRW1</accession>
<evidence type="ECO:0000256" key="1">
    <source>
        <dbReference type="SAM" id="SignalP"/>
    </source>
</evidence>
<organism evidence="2 3">
    <name type="scientific">Sporothrix brasiliensis 5110</name>
    <dbReference type="NCBI Taxonomy" id="1398154"/>
    <lineage>
        <taxon>Eukaryota</taxon>
        <taxon>Fungi</taxon>
        <taxon>Dikarya</taxon>
        <taxon>Ascomycota</taxon>
        <taxon>Pezizomycotina</taxon>
        <taxon>Sordariomycetes</taxon>
        <taxon>Sordariomycetidae</taxon>
        <taxon>Ophiostomatales</taxon>
        <taxon>Ophiostomataceae</taxon>
        <taxon>Sporothrix</taxon>
    </lineage>
</organism>
<name>A0A0C2IRW1_9PEZI</name>
<dbReference type="VEuPathDB" id="FungiDB:SPBR_08960"/>
<sequence length="70" mass="7271">MLSLVKTAAVVAAVASTALGATIPTFTQAQIDSGEAMRQLGKIAYDTAMARAAKATTGCTADKVKIRKEW</sequence>
<comment type="caution">
    <text evidence="2">The sequence shown here is derived from an EMBL/GenBank/DDBJ whole genome shotgun (WGS) entry which is preliminary data.</text>
</comment>
<gene>
    <name evidence="2" type="ORF">SPBR_08960</name>
</gene>
<keyword evidence="1" id="KW-0732">Signal</keyword>
<dbReference type="AlphaFoldDB" id="A0A0C2IRW1"/>